<evidence type="ECO:0000256" key="5">
    <source>
        <dbReference type="ARBA" id="ARBA00022741"/>
    </source>
</evidence>
<dbReference type="Proteomes" id="UP001501671">
    <property type="component" value="Unassembled WGS sequence"/>
</dbReference>
<dbReference type="NCBIfam" id="TIGR01479">
    <property type="entry name" value="GMP_PMI"/>
    <property type="match status" value="1"/>
</dbReference>
<dbReference type="EMBL" id="BAABFO010000007">
    <property type="protein sequence ID" value="GAA4330610.1"/>
    <property type="molecule type" value="Genomic_DNA"/>
</dbReference>
<dbReference type="InterPro" id="IPR051161">
    <property type="entry name" value="Mannose-6P_isomerase_type2"/>
</dbReference>
<evidence type="ECO:0000259" key="11">
    <source>
        <dbReference type="Pfam" id="PF22640"/>
    </source>
</evidence>
<dbReference type="SUPFAM" id="SSF53448">
    <property type="entry name" value="Nucleotide-diphospho-sugar transferases"/>
    <property type="match status" value="1"/>
</dbReference>
<dbReference type="PANTHER" id="PTHR46390">
    <property type="entry name" value="MANNOSE-1-PHOSPHATE GUANYLYLTRANSFERASE"/>
    <property type="match status" value="1"/>
</dbReference>
<gene>
    <name evidence="12" type="ORF">GCM10023144_18450</name>
</gene>
<dbReference type="PANTHER" id="PTHR46390:SF1">
    <property type="entry name" value="MANNOSE-1-PHOSPHATE GUANYLYLTRANSFERASE"/>
    <property type="match status" value="1"/>
</dbReference>
<keyword evidence="5" id="KW-0547">Nucleotide-binding</keyword>
<evidence type="ECO:0000313" key="13">
    <source>
        <dbReference type="Proteomes" id="UP001501671"/>
    </source>
</evidence>
<evidence type="ECO:0000313" key="12">
    <source>
        <dbReference type="EMBL" id="GAA4330610.1"/>
    </source>
</evidence>
<reference evidence="13" key="1">
    <citation type="journal article" date="2019" name="Int. J. Syst. Evol. Microbiol.">
        <title>The Global Catalogue of Microorganisms (GCM) 10K type strain sequencing project: providing services to taxonomists for standard genome sequencing and annotation.</title>
        <authorList>
            <consortium name="The Broad Institute Genomics Platform"/>
            <consortium name="The Broad Institute Genome Sequencing Center for Infectious Disease"/>
            <person name="Wu L."/>
            <person name="Ma J."/>
        </authorList>
    </citation>
    <scope>NUCLEOTIDE SEQUENCE [LARGE SCALE GENOMIC DNA]</scope>
    <source>
        <strain evidence="13">JCM 17666</strain>
    </source>
</reference>
<keyword evidence="4 12" id="KW-0548">Nucleotidyltransferase</keyword>
<evidence type="ECO:0000259" key="10">
    <source>
        <dbReference type="Pfam" id="PF01050"/>
    </source>
</evidence>
<dbReference type="InterPro" id="IPR049577">
    <property type="entry name" value="GMPP_N"/>
</dbReference>
<comment type="caution">
    <text evidence="12">The sequence shown here is derived from an EMBL/GenBank/DDBJ whole genome shotgun (WGS) entry which is preliminary data.</text>
</comment>
<dbReference type="RefSeq" id="WP_345248599.1">
    <property type="nucleotide sequence ID" value="NZ_BAABFO010000007.1"/>
</dbReference>
<dbReference type="Pfam" id="PF22640">
    <property type="entry name" value="ManC_GMP_beta-helix"/>
    <property type="match status" value="1"/>
</dbReference>
<feature type="domain" description="Mannose-6-phosphate isomerase type II C-terminal" evidence="10">
    <location>
        <begin position="358"/>
        <end position="472"/>
    </location>
</feature>
<dbReference type="InterPro" id="IPR001538">
    <property type="entry name" value="Man6P_isomerase-2_C"/>
</dbReference>
<evidence type="ECO:0000256" key="4">
    <source>
        <dbReference type="ARBA" id="ARBA00022695"/>
    </source>
</evidence>
<protein>
    <recommendedName>
        <fullName evidence="2">mannose-1-phosphate guanylyltransferase</fullName>
        <ecNumber evidence="2">2.7.7.13</ecNumber>
    </recommendedName>
</protein>
<dbReference type="InterPro" id="IPR005835">
    <property type="entry name" value="NTP_transferase_dom"/>
</dbReference>
<keyword evidence="13" id="KW-1185">Reference proteome</keyword>
<organism evidence="12 13">
    <name type="scientific">Pigmentiphaga soli</name>
    <dbReference type="NCBI Taxonomy" id="1007095"/>
    <lineage>
        <taxon>Bacteria</taxon>
        <taxon>Pseudomonadati</taxon>
        <taxon>Pseudomonadota</taxon>
        <taxon>Betaproteobacteria</taxon>
        <taxon>Burkholderiales</taxon>
        <taxon>Alcaligenaceae</taxon>
        <taxon>Pigmentiphaga</taxon>
    </lineage>
</organism>
<evidence type="ECO:0000256" key="3">
    <source>
        <dbReference type="ARBA" id="ARBA00022679"/>
    </source>
</evidence>
<dbReference type="InterPro" id="IPR029044">
    <property type="entry name" value="Nucleotide-diphossugar_trans"/>
</dbReference>
<dbReference type="InterPro" id="IPR014710">
    <property type="entry name" value="RmlC-like_jellyroll"/>
</dbReference>
<dbReference type="CDD" id="cd02509">
    <property type="entry name" value="GDP-M1P_Guanylyltransferase"/>
    <property type="match status" value="1"/>
</dbReference>
<evidence type="ECO:0000259" key="9">
    <source>
        <dbReference type="Pfam" id="PF00483"/>
    </source>
</evidence>
<dbReference type="Pfam" id="PF01050">
    <property type="entry name" value="MannoseP_isomer"/>
    <property type="match status" value="1"/>
</dbReference>
<evidence type="ECO:0000256" key="6">
    <source>
        <dbReference type="ARBA" id="ARBA00023134"/>
    </source>
</evidence>
<comment type="similarity">
    <text evidence="1 8">Belongs to the mannose-6-phosphate isomerase type 2 family.</text>
</comment>
<dbReference type="SUPFAM" id="SSF51182">
    <property type="entry name" value="RmlC-like cupins"/>
    <property type="match status" value="1"/>
</dbReference>
<dbReference type="CDD" id="cd02213">
    <property type="entry name" value="cupin_PMI_typeII_C"/>
    <property type="match status" value="1"/>
</dbReference>
<comment type="catalytic activity">
    <reaction evidence="7">
        <text>alpha-D-mannose 1-phosphate + GTP + H(+) = GDP-alpha-D-mannose + diphosphate</text>
        <dbReference type="Rhea" id="RHEA:15229"/>
        <dbReference type="ChEBI" id="CHEBI:15378"/>
        <dbReference type="ChEBI" id="CHEBI:33019"/>
        <dbReference type="ChEBI" id="CHEBI:37565"/>
        <dbReference type="ChEBI" id="CHEBI:57527"/>
        <dbReference type="ChEBI" id="CHEBI:58409"/>
        <dbReference type="EC" id="2.7.7.13"/>
    </reaction>
</comment>
<dbReference type="InterPro" id="IPR006375">
    <property type="entry name" value="Man1P_GuaTrfase/Man6P_Isoase"/>
</dbReference>
<feature type="domain" description="MannoseP isomerase/GMP-like beta-helix" evidence="11">
    <location>
        <begin position="300"/>
        <end position="353"/>
    </location>
</feature>
<feature type="domain" description="Nucleotidyl transferase" evidence="9">
    <location>
        <begin position="10"/>
        <end position="292"/>
    </location>
</feature>
<dbReference type="InterPro" id="IPR011051">
    <property type="entry name" value="RmlC_Cupin_sf"/>
</dbReference>
<dbReference type="GO" id="GO:0016779">
    <property type="term" value="F:nucleotidyltransferase activity"/>
    <property type="evidence" value="ECO:0007669"/>
    <property type="project" value="UniProtKB-KW"/>
</dbReference>
<keyword evidence="3" id="KW-0808">Transferase</keyword>
<evidence type="ECO:0000256" key="8">
    <source>
        <dbReference type="RuleBase" id="RU004190"/>
    </source>
</evidence>
<accession>A0ABP8GVM1</accession>
<name>A0ABP8GVM1_9BURK</name>
<evidence type="ECO:0000256" key="1">
    <source>
        <dbReference type="ARBA" id="ARBA00006115"/>
    </source>
</evidence>
<dbReference type="GO" id="GO:0016853">
    <property type="term" value="F:isomerase activity"/>
    <property type="evidence" value="ECO:0007669"/>
    <property type="project" value="UniProtKB-KW"/>
</dbReference>
<dbReference type="EC" id="2.7.7.13" evidence="2"/>
<dbReference type="Gene3D" id="2.60.120.10">
    <property type="entry name" value="Jelly Rolls"/>
    <property type="match status" value="1"/>
</dbReference>
<proteinExistence type="inferred from homology"/>
<keyword evidence="6" id="KW-0342">GTP-binding</keyword>
<evidence type="ECO:0000256" key="2">
    <source>
        <dbReference type="ARBA" id="ARBA00012387"/>
    </source>
</evidence>
<evidence type="ECO:0000256" key="7">
    <source>
        <dbReference type="ARBA" id="ARBA00047343"/>
    </source>
</evidence>
<dbReference type="Pfam" id="PF00483">
    <property type="entry name" value="NTP_transferase"/>
    <property type="match status" value="1"/>
</dbReference>
<dbReference type="InterPro" id="IPR054566">
    <property type="entry name" value="ManC/GMP-like_b-helix"/>
</dbReference>
<dbReference type="Gene3D" id="3.90.550.10">
    <property type="entry name" value="Spore Coat Polysaccharide Biosynthesis Protein SpsA, Chain A"/>
    <property type="match status" value="1"/>
</dbReference>
<sequence>MTHASPPFRAVILCGGSGSRLWPLSRETLPKQFISLNDTHSLLQNTLLRLSAANAARRPMLVCNDAHRFIAAEQAAEIGLQDLELILEPCPRNTAPAIAAAALRAMRADPAAVLLVAPSDHVLEDGPVLRQALETAHAQACAGALVTFGIVPTAPLSGYGYIQAAASAGDPAGARKVRRFVEKPSTEIAQGFLQEGSYYWNSGIFAFRAAAYLRELEQHAPAMLAAVRQALASGSGDDAVCRLDPADYAACPADSIDYAVMERTDRAVMVPLECAWSDVGAWDSVWSLAPKSADGNAVMGDVVLEDSRNCLVHAEHRMVASVGLDDIVIVETADAILVLRRDRAQDVRLLVERFKSQHREQLATHRQVLRPWGSYDSVHRGERYQIKRITVKPGARLSTQMHHHRAEHWIVVSGTARVTNGDRQYLLTENQSTFIPLGEVHSLENPGKIPLDIIEVQSGPYLGEDDIVRFQDVYGRV</sequence>
<keyword evidence="12" id="KW-0413">Isomerase</keyword>